<evidence type="ECO:0000313" key="2">
    <source>
        <dbReference type="EMBL" id="KAK4504837.1"/>
    </source>
</evidence>
<reference evidence="2 3" key="1">
    <citation type="journal article" date="2023" name="G3 (Bethesda)">
        <title>A chromosome-level genome assembly of Zasmidium syzygii isolated from banana leaves.</title>
        <authorList>
            <person name="van Westerhoven A.C."/>
            <person name="Mehrabi R."/>
            <person name="Talebi R."/>
            <person name="Steentjes M.B.F."/>
            <person name="Corcolon B."/>
            <person name="Chong P.A."/>
            <person name="Kema G.H.J."/>
            <person name="Seidl M.F."/>
        </authorList>
    </citation>
    <scope>NUCLEOTIDE SEQUENCE [LARGE SCALE GENOMIC DNA]</scope>
    <source>
        <strain evidence="2 3">P124</strain>
    </source>
</reference>
<protein>
    <submittedName>
        <fullName evidence="2">Uncharacterized protein</fullName>
    </submittedName>
</protein>
<evidence type="ECO:0000313" key="3">
    <source>
        <dbReference type="Proteomes" id="UP001305779"/>
    </source>
</evidence>
<dbReference type="EMBL" id="JAXOVC010000002">
    <property type="protein sequence ID" value="KAK4504837.1"/>
    <property type="molecule type" value="Genomic_DNA"/>
</dbReference>
<feature type="region of interest" description="Disordered" evidence="1">
    <location>
        <begin position="101"/>
        <end position="134"/>
    </location>
</feature>
<dbReference type="InterPro" id="IPR038883">
    <property type="entry name" value="AN11006-like"/>
</dbReference>
<dbReference type="PANTHER" id="PTHR42085">
    <property type="entry name" value="F-BOX DOMAIN-CONTAINING PROTEIN"/>
    <property type="match status" value="1"/>
</dbReference>
<keyword evidence="3" id="KW-1185">Reference proteome</keyword>
<dbReference type="Proteomes" id="UP001305779">
    <property type="component" value="Unassembled WGS sequence"/>
</dbReference>
<feature type="compositionally biased region" description="Basic and acidic residues" evidence="1">
    <location>
        <begin position="105"/>
        <end position="114"/>
    </location>
</feature>
<name>A0ABR0ETG0_ZASCE</name>
<organism evidence="2 3">
    <name type="scientific">Zasmidium cellare</name>
    <name type="common">Wine cellar mold</name>
    <name type="synonym">Racodium cellare</name>
    <dbReference type="NCBI Taxonomy" id="395010"/>
    <lineage>
        <taxon>Eukaryota</taxon>
        <taxon>Fungi</taxon>
        <taxon>Dikarya</taxon>
        <taxon>Ascomycota</taxon>
        <taxon>Pezizomycotina</taxon>
        <taxon>Dothideomycetes</taxon>
        <taxon>Dothideomycetidae</taxon>
        <taxon>Mycosphaerellales</taxon>
        <taxon>Mycosphaerellaceae</taxon>
        <taxon>Zasmidium</taxon>
    </lineage>
</organism>
<comment type="caution">
    <text evidence="2">The sequence shown here is derived from an EMBL/GenBank/DDBJ whole genome shotgun (WGS) entry which is preliminary data.</text>
</comment>
<gene>
    <name evidence="2" type="ORF">PRZ48_002800</name>
</gene>
<dbReference type="PANTHER" id="PTHR42085:SF2">
    <property type="entry name" value="F-BOX DOMAIN-CONTAINING PROTEIN"/>
    <property type="match status" value="1"/>
</dbReference>
<proteinExistence type="predicted"/>
<evidence type="ECO:0000256" key="1">
    <source>
        <dbReference type="SAM" id="MobiDB-lite"/>
    </source>
</evidence>
<sequence length="367" mass="42878">MDLGWVQTTFPPSKRPACLRTGGHHERTVKFTIPNDREKAKEVIERTCREKRTELEKHANHRDCRVLADLEKCRRRLPLLFGTEWEEKQYRRRLMLLSWKEEEEEKKKKNKESGKAGNRTAATTRTTWSSGAPKDPNLLAITKVCRQMRKETSQLFYSLNTFTHPMRFHRFGKTMSKEQMRRYGVRLKHGRKWLRAIGSANSGAISRYVIDLGEWEMENAVGLVSREWRTMARRLERKLLLPMLRQSAISMSMTLVIDHFHIYSRYPFTLPMPCLLGEGTRLRECFAVTFTMPDDQKMAGEAIERTYRAKLKEMEGHIDHQDCLVVEWLPTIRAGLKKCREAMMHAIGLKDQEVEDVADAVGELQIV</sequence>
<accession>A0ABR0ETG0</accession>